<keyword evidence="2" id="KW-0812">Transmembrane</keyword>
<evidence type="ECO:0000256" key="6">
    <source>
        <dbReference type="SAM" id="MobiDB-lite"/>
    </source>
</evidence>
<organism evidence="7 8">
    <name type="scientific">Piprites chloris</name>
    <name type="common">Wing-barred manakin</name>
    <dbReference type="NCBI Taxonomy" id="114369"/>
    <lineage>
        <taxon>Eukaryota</taxon>
        <taxon>Metazoa</taxon>
        <taxon>Chordata</taxon>
        <taxon>Craniata</taxon>
        <taxon>Vertebrata</taxon>
        <taxon>Euteleostomi</taxon>
        <taxon>Archelosauria</taxon>
        <taxon>Archosauria</taxon>
        <taxon>Dinosauria</taxon>
        <taxon>Saurischia</taxon>
        <taxon>Theropoda</taxon>
        <taxon>Coelurosauria</taxon>
        <taxon>Aves</taxon>
        <taxon>Neognathae</taxon>
        <taxon>Neoaves</taxon>
        <taxon>Telluraves</taxon>
        <taxon>Australaves</taxon>
        <taxon>Passeriformes</taxon>
        <taxon>Pipridae</taxon>
        <taxon>Piprites</taxon>
    </lineage>
</organism>
<feature type="non-terminal residue" evidence="7">
    <location>
        <position position="180"/>
    </location>
</feature>
<feature type="compositionally biased region" description="Basic and acidic residues" evidence="6">
    <location>
        <begin position="110"/>
        <end position="122"/>
    </location>
</feature>
<feature type="non-terminal residue" evidence="7">
    <location>
        <position position="1"/>
    </location>
</feature>
<dbReference type="AlphaFoldDB" id="A0A7L0JIG3"/>
<dbReference type="EMBL" id="VXAH01001008">
    <property type="protein sequence ID" value="NXK43687.1"/>
    <property type="molecule type" value="Genomic_DNA"/>
</dbReference>
<evidence type="ECO:0000256" key="2">
    <source>
        <dbReference type="ARBA" id="ARBA00022692"/>
    </source>
</evidence>
<proteinExistence type="predicted"/>
<dbReference type="GO" id="GO:0016082">
    <property type="term" value="P:synaptic vesicle priming"/>
    <property type="evidence" value="ECO:0007669"/>
    <property type="project" value="TreeGrafter"/>
</dbReference>
<dbReference type="PANTHER" id="PTHR12546">
    <property type="entry name" value="FER-1-LIKE"/>
    <property type="match status" value="1"/>
</dbReference>
<dbReference type="GO" id="GO:0048787">
    <property type="term" value="C:presynaptic active zone membrane"/>
    <property type="evidence" value="ECO:0007669"/>
    <property type="project" value="TreeGrafter"/>
</dbReference>
<dbReference type="GO" id="GO:0007009">
    <property type="term" value="P:plasma membrane organization"/>
    <property type="evidence" value="ECO:0007669"/>
    <property type="project" value="TreeGrafter"/>
</dbReference>
<comment type="caution">
    <text evidence="7">The sequence shown here is derived from an EMBL/GenBank/DDBJ whole genome shotgun (WGS) entry which is preliminary data.</text>
</comment>
<keyword evidence="4" id="KW-1133">Transmembrane helix</keyword>
<keyword evidence="8" id="KW-1185">Reference proteome</keyword>
<evidence type="ECO:0000256" key="5">
    <source>
        <dbReference type="ARBA" id="ARBA00023136"/>
    </source>
</evidence>
<evidence type="ECO:0000313" key="7">
    <source>
        <dbReference type="EMBL" id="NXK43687.1"/>
    </source>
</evidence>
<comment type="subcellular location">
    <subcellularLocation>
        <location evidence="1">Membrane</location>
    </subcellularLocation>
</comment>
<protein>
    <submittedName>
        <fullName evidence="7">OTOF protein</fullName>
    </submittedName>
</protein>
<gene>
    <name evidence="7" type="primary">Otof_0</name>
    <name evidence="7" type="ORF">PIPCHL_R03047</name>
</gene>
<dbReference type="Proteomes" id="UP000520962">
    <property type="component" value="Unassembled WGS sequence"/>
</dbReference>
<keyword evidence="5" id="KW-0472">Membrane</keyword>
<sequence>GKADFMGRTFAKPVVKTSDEQYRPPRFPPPLEYYQIYRGNATAGDLLAAFELLQIGPGGKSDLPPLDGPTDAERGPILPVPLGIRPVLSRYRVEVKGALGSRTLGVEEAAGEREEGKGRRETSVGGGRLDSRVFPQDLPENELLHPPLNIRVVDCRAFGRYALVGSHAVSSLRRFILRNP</sequence>
<evidence type="ECO:0000256" key="4">
    <source>
        <dbReference type="ARBA" id="ARBA00022989"/>
    </source>
</evidence>
<evidence type="ECO:0000256" key="1">
    <source>
        <dbReference type="ARBA" id="ARBA00004370"/>
    </source>
</evidence>
<dbReference type="PANTHER" id="PTHR12546:SF32">
    <property type="entry name" value="OTOFERLIN"/>
    <property type="match status" value="1"/>
</dbReference>
<dbReference type="InterPro" id="IPR037721">
    <property type="entry name" value="Ferlin"/>
</dbReference>
<dbReference type="GO" id="GO:0030672">
    <property type="term" value="C:synaptic vesicle membrane"/>
    <property type="evidence" value="ECO:0007669"/>
    <property type="project" value="TreeGrafter"/>
</dbReference>
<accession>A0A7L0JIG3</accession>
<dbReference type="GO" id="GO:0005509">
    <property type="term" value="F:calcium ion binding"/>
    <property type="evidence" value="ECO:0007669"/>
    <property type="project" value="TreeGrafter"/>
</dbReference>
<dbReference type="GO" id="GO:0035612">
    <property type="term" value="F:AP-2 adaptor complex binding"/>
    <property type="evidence" value="ECO:0007669"/>
    <property type="project" value="TreeGrafter"/>
</dbReference>
<keyword evidence="3" id="KW-0677">Repeat</keyword>
<name>A0A7L0JIG3_PIPCL</name>
<reference evidence="7 8" key="1">
    <citation type="submission" date="2019-09" db="EMBL/GenBank/DDBJ databases">
        <title>Bird 10,000 Genomes (B10K) Project - Family phase.</title>
        <authorList>
            <person name="Zhang G."/>
        </authorList>
    </citation>
    <scope>NUCLEOTIDE SEQUENCE [LARGE SCALE GENOMIC DNA]</scope>
    <source>
        <strain evidence="7">B10K-DU-007-02</strain>
        <tissue evidence="7">Mixed tissue sample</tissue>
    </source>
</reference>
<evidence type="ECO:0000313" key="8">
    <source>
        <dbReference type="Proteomes" id="UP000520962"/>
    </source>
</evidence>
<evidence type="ECO:0000256" key="3">
    <source>
        <dbReference type="ARBA" id="ARBA00022737"/>
    </source>
</evidence>
<feature type="region of interest" description="Disordered" evidence="6">
    <location>
        <begin position="106"/>
        <end position="130"/>
    </location>
</feature>